<reference evidence="2" key="1">
    <citation type="journal article" date="2023" name="G3 (Bethesda)">
        <title>Genome assembly and association tests identify interacting loci associated with vigor, precocity, and sex in interspecific pistachio rootstocks.</title>
        <authorList>
            <person name="Palmer W."/>
            <person name="Jacygrad E."/>
            <person name="Sagayaradj S."/>
            <person name="Cavanaugh K."/>
            <person name="Han R."/>
            <person name="Bertier L."/>
            <person name="Beede B."/>
            <person name="Kafkas S."/>
            <person name="Golino D."/>
            <person name="Preece J."/>
            <person name="Michelmore R."/>
        </authorList>
    </citation>
    <scope>NUCLEOTIDE SEQUENCE [LARGE SCALE GENOMIC DNA]</scope>
</reference>
<protein>
    <submittedName>
        <fullName evidence="1">Uncharacterized protein</fullName>
    </submittedName>
</protein>
<evidence type="ECO:0000313" key="1">
    <source>
        <dbReference type="EMBL" id="KAJ0097589.1"/>
    </source>
</evidence>
<dbReference type="Proteomes" id="UP001164250">
    <property type="component" value="Chromosome 5"/>
</dbReference>
<accession>A0ACC1BF48</accession>
<organism evidence="1 2">
    <name type="scientific">Pistacia atlantica</name>
    <dbReference type="NCBI Taxonomy" id="434234"/>
    <lineage>
        <taxon>Eukaryota</taxon>
        <taxon>Viridiplantae</taxon>
        <taxon>Streptophyta</taxon>
        <taxon>Embryophyta</taxon>
        <taxon>Tracheophyta</taxon>
        <taxon>Spermatophyta</taxon>
        <taxon>Magnoliopsida</taxon>
        <taxon>eudicotyledons</taxon>
        <taxon>Gunneridae</taxon>
        <taxon>Pentapetalae</taxon>
        <taxon>rosids</taxon>
        <taxon>malvids</taxon>
        <taxon>Sapindales</taxon>
        <taxon>Anacardiaceae</taxon>
        <taxon>Pistacia</taxon>
    </lineage>
</organism>
<comment type="caution">
    <text evidence="1">The sequence shown here is derived from an EMBL/GenBank/DDBJ whole genome shotgun (WGS) entry which is preliminary data.</text>
</comment>
<gene>
    <name evidence="1" type="ORF">Patl1_28765</name>
</gene>
<sequence length="803" mass="91394">MAADLLGGAAVGAVFGELLRAVLEAREKAKNFKPQLEQLQSTLSNNVSVIKKIEKYNELLDYPKSETQLMIEKMKEGEQLVRRCSTVKWNYIKRTRYADKLIKLNSLIDRFFQVDMQAQQTRDNKEILLGMRDLQMSFTACSSNGSIGVKFSQDGIIRPCSVPDPPEMTPGLDVPLEELKRELLRDGKQVIVLSAPGGTGKTTLVKKLCKDEKVEDKFKDNIFFVTVSKPHNMKVIVRKIIQHMGKDVYEFQTDEHAINDLERLLKEMQSPPILLVLDDVWPESESMLHKMKSQLPNYKILVSSRFVFPKLGFGYNLKPLSDEAAETLFRYTVGGDSYVRDKKLVNKVLRVCKGSPLALTVVGRSLCGRPAAVWKSRVKEWQDATIFHSNTDLFVCLQSSLDALDDKLKECYMDLGSFPEDHRIPVTVLIDMWVELYKRDEDYLYAILSDLSNVNLFDLVVTSDDGSYNDHFVVQHDLLRELIIHQSLLEPVEKMKRLFIEISGNSLPQWWLEQNLHPVNARLLSISTDETFSSSWFDIKAPAVEVVVLNVRTKEYTMPNFMEKMEKLKVLIVTSCGFLPVELSNFQLLGSLSNLKRIRLERVSISFDMTTIQMKNLQKLSLVLCNVGQVFSNSTFQISDAFPNLKEMDIDYCNDLEALPNGVSDIVSLKNLSITNCHKLSQLPEGIGKLVNLQVLRLASCTDLEALPDTIGNLTNLRFLDISECLSITELPVQIGELYRLETLSMRGCCSCDLPTSITNLKNLEVVQCDEETAYKWEDLEACFTDLRIEVPKEDINLNWLYK</sequence>
<name>A0ACC1BF48_9ROSI</name>
<evidence type="ECO:0000313" key="2">
    <source>
        <dbReference type="Proteomes" id="UP001164250"/>
    </source>
</evidence>
<dbReference type="EMBL" id="CM047901">
    <property type="protein sequence ID" value="KAJ0097589.1"/>
    <property type="molecule type" value="Genomic_DNA"/>
</dbReference>
<proteinExistence type="predicted"/>
<keyword evidence="2" id="KW-1185">Reference proteome</keyword>